<gene>
    <name evidence="5" type="ORF">GCM10009754_85980</name>
</gene>
<dbReference type="EMBL" id="BAAANN010000072">
    <property type="protein sequence ID" value="GAA1993492.1"/>
    <property type="molecule type" value="Genomic_DNA"/>
</dbReference>
<dbReference type="InterPro" id="IPR028978">
    <property type="entry name" value="Chorismate_lyase_/UTRA_dom_sf"/>
</dbReference>
<dbReference type="SUPFAM" id="SSF46785">
    <property type="entry name" value="Winged helix' DNA-binding domain"/>
    <property type="match status" value="1"/>
</dbReference>
<dbReference type="SMART" id="SM00345">
    <property type="entry name" value="HTH_GNTR"/>
    <property type="match status" value="1"/>
</dbReference>
<evidence type="ECO:0000256" key="2">
    <source>
        <dbReference type="ARBA" id="ARBA00023125"/>
    </source>
</evidence>
<dbReference type="CDD" id="cd07377">
    <property type="entry name" value="WHTH_GntR"/>
    <property type="match status" value="1"/>
</dbReference>
<evidence type="ECO:0000256" key="1">
    <source>
        <dbReference type="ARBA" id="ARBA00023015"/>
    </source>
</evidence>
<evidence type="ECO:0000313" key="6">
    <source>
        <dbReference type="Proteomes" id="UP001501116"/>
    </source>
</evidence>
<comment type="caution">
    <text evidence="5">The sequence shown here is derived from an EMBL/GenBank/DDBJ whole genome shotgun (WGS) entry which is preliminary data.</text>
</comment>
<reference evidence="5 6" key="1">
    <citation type="journal article" date="2019" name="Int. J. Syst. Evol. Microbiol.">
        <title>The Global Catalogue of Microorganisms (GCM) 10K type strain sequencing project: providing services to taxonomists for standard genome sequencing and annotation.</title>
        <authorList>
            <consortium name="The Broad Institute Genomics Platform"/>
            <consortium name="The Broad Institute Genome Sequencing Center for Infectious Disease"/>
            <person name="Wu L."/>
            <person name="Ma J."/>
        </authorList>
    </citation>
    <scope>NUCLEOTIDE SEQUENCE [LARGE SCALE GENOMIC DNA]</scope>
    <source>
        <strain evidence="5 6">JCM 14545</strain>
    </source>
</reference>
<dbReference type="PROSITE" id="PS50949">
    <property type="entry name" value="HTH_GNTR"/>
    <property type="match status" value="1"/>
</dbReference>
<dbReference type="InterPro" id="IPR050679">
    <property type="entry name" value="Bact_HTH_transcr_reg"/>
</dbReference>
<dbReference type="InterPro" id="IPR011663">
    <property type="entry name" value="UTRA"/>
</dbReference>
<protein>
    <submittedName>
        <fullName evidence="5">GntR family transcriptional regulator</fullName>
    </submittedName>
</protein>
<dbReference type="InterPro" id="IPR036390">
    <property type="entry name" value="WH_DNA-bd_sf"/>
</dbReference>
<dbReference type="PANTHER" id="PTHR44846">
    <property type="entry name" value="MANNOSYL-D-GLYCERATE TRANSPORT/METABOLISM SYSTEM REPRESSOR MNGR-RELATED"/>
    <property type="match status" value="1"/>
</dbReference>
<keyword evidence="1" id="KW-0805">Transcription regulation</keyword>
<proteinExistence type="predicted"/>
<name>A0ABN2SVY0_9PSEU</name>
<evidence type="ECO:0000313" key="5">
    <source>
        <dbReference type="EMBL" id="GAA1993492.1"/>
    </source>
</evidence>
<keyword evidence="6" id="KW-1185">Reference proteome</keyword>
<dbReference type="InterPro" id="IPR036388">
    <property type="entry name" value="WH-like_DNA-bd_sf"/>
</dbReference>
<dbReference type="Gene3D" id="3.40.1410.10">
    <property type="entry name" value="Chorismate lyase-like"/>
    <property type="match status" value="1"/>
</dbReference>
<evidence type="ECO:0000256" key="3">
    <source>
        <dbReference type="ARBA" id="ARBA00023163"/>
    </source>
</evidence>
<keyword evidence="3" id="KW-0804">Transcription</keyword>
<feature type="domain" description="HTH gntR-type" evidence="4">
    <location>
        <begin position="2"/>
        <end position="70"/>
    </location>
</feature>
<keyword evidence="2" id="KW-0238">DNA-binding</keyword>
<accession>A0ABN2SVY0</accession>
<dbReference type="Pfam" id="PF07702">
    <property type="entry name" value="UTRA"/>
    <property type="match status" value="1"/>
</dbReference>
<dbReference type="PRINTS" id="PR00035">
    <property type="entry name" value="HTHGNTR"/>
</dbReference>
<dbReference type="SUPFAM" id="SSF64288">
    <property type="entry name" value="Chorismate lyase-like"/>
    <property type="match status" value="1"/>
</dbReference>
<sequence>MEHMYERIADALREQIVSGALAPGDRLPSQEALTDQYDVSRIVAREALDLLENEGLIDRTKRLGAFVRRYQPLVRRSEQHYRTNPGAPFAEEAFAADRIPRYGHETYPDRAGGDIAARLKIPVGADVMRTDYVSYANDEPTMLTHSYEPLERTKGTIIERPEEGPLMTAGLVDRFTAIDLRPTRVVERLRSRMPRPSETEVLRLRKGTPVVIIMRTTYSNDIPVETADILLDAHRFELEYVLTVDPLP</sequence>
<dbReference type="Gene3D" id="1.10.10.10">
    <property type="entry name" value="Winged helix-like DNA-binding domain superfamily/Winged helix DNA-binding domain"/>
    <property type="match status" value="1"/>
</dbReference>
<dbReference type="InterPro" id="IPR000524">
    <property type="entry name" value="Tscrpt_reg_HTH_GntR"/>
</dbReference>
<dbReference type="SMART" id="SM00866">
    <property type="entry name" value="UTRA"/>
    <property type="match status" value="1"/>
</dbReference>
<dbReference type="PANTHER" id="PTHR44846:SF17">
    <property type="entry name" value="GNTR-FAMILY TRANSCRIPTIONAL REGULATOR"/>
    <property type="match status" value="1"/>
</dbReference>
<dbReference type="Pfam" id="PF00392">
    <property type="entry name" value="GntR"/>
    <property type="match status" value="1"/>
</dbReference>
<dbReference type="Proteomes" id="UP001501116">
    <property type="component" value="Unassembled WGS sequence"/>
</dbReference>
<organism evidence="5 6">
    <name type="scientific">Amycolatopsis minnesotensis</name>
    <dbReference type="NCBI Taxonomy" id="337894"/>
    <lineage>
        <taxon>Bacteria</taxon>
        <taxon>Bacillati</taxon>
        <taxon>Actinomycetota</taxon>
        <taxon>Actinomycetes</taxon>
        <taxon>Pseudonocardiales</taxon>
        <taxon>Pseudonocardiaceae</taxon>
        <taxon>Amycolatopsis</taxon>
    </lineage>
</organism>
<evidence type="ECO:0000259" key="4">
    <source>
        <dbReference type="PROSITE" id="PS50949"/>
    </source>
</evidence>